<dbReference type="Proteomes" id="UP001491310">
    <property type="component" value="Unassembled WGS sequence"/>
</dbReference>
<comment type="caution">
    <text evidence="3">The sequence shown here is derived from an EMBL/GenBank/DDBJ whole genome shotgun (WGS) entry which is preliminary data.</text>
</comment>
<dbReference type="PANTHER" id="PTHR12271:SF123">
    <property type="entry name" value="PROTEIN HESO1"/>
    <property type="match status" value="1"/>
</dbReference>
<dbReference type="InterPro" id="IPR054708">
    <property type="entry name" value="MTPAP-like_central"/>
</dbReference>
<feature type="compositionally biased region" description="Basic and acidic residues" evidence="1">
    <location>
        <begin position="820"/>
        <end position="837"/>
    </location>
</feature>
<evidence type="ECO:0000256" key="1">
    <source>
        <dbReference type="SAM" id="MobiDB-lite"/>
    </source>
</evidence>
<sequence length="837" mass="89461">MAYPNALDEYEQGKDNLLDHLVSAQQRAEEPAPVPITAYPSGETALDSMLAACREAEDSYCSRKQWSPQVLDRFNNAFAAVIQEQTPGPQDAARRRQILEKLGGIVGAGLDGHTELRVEPYGSFVSGLYSPTGDLDISIEGNCGKEGRGRQTRDLGKTAKAAMLRALSKKLERSRLHRGYIQRILHARVPILKFVWAETGIPCDVSVGSSNSRFKAEVVKALAEVDFRFAQMLRVIKVWSAAHGLNDASNGTFNTFALSLMVLFHLQMRRPAVLPPLHELFRDSSDAFASRPLHMGQDIRPGVLEAFQAAAEATPRSGNSESLAELLASFFARFAAATQRWLNLRECCDVRASTWCGSWSYRPWGKAYMAAVEDPFDCTDNCARTIGRERLPYIARSFAAAADAMMSARDPKGVESALAWLFGGGSPANMPKALRPQADSVGRNGKSEHKRRDEIENGRTWRQMNGGKEGGALPNGTPHETRSTSSLPNGANSRELHGSAAEALERLKTATFQEQSVSSNSSSPRVAKPRARPLVGPVQGGSPQAPVPKFVRMLPGSQGSAAPQKPAYYDRASQPLPAHTSHIPAGPESSAGPGEEDKALSGVQRRIVKVKRRVAAGQLPLEYTPLPSSSSHSGNQAYDQTGSQALRQMLNIGASAPAAAANGQPSTQWPPTAQPPFGAVPSQRRKAVPVQEQPGHQHGGGPASQAQYSPLLPDFELSSRASPAGGPGTQLQYSPIPPDPPQVHRQGGDRKSAAAVQSAAAAGPSGSGASAASDGKEAAKKKKCQRNYRPRKPDNPRAGNGLNSQSDGTTAASGPPRVVEVPRRNAGSRKDSRAAAA</sequence>
<evidence type="ECO:0000313" key="4">
    <source>
        <dbReference type="Proteomes" id="UP001491310"/>
    </source>
</evidence>
<evidence type="ECO:0000313" key="3">
    <source>
        <dbReference type="EMBL" id="KAK9905558.1"/>
    </source>
</evidence>
<dbReference type="Gene3D" id="3.30.460.10">
    <property type="entry name" value="Beta Polymerase, domain 2"/>
    <property type="match status" value="1"/>
</dbReference>
<keyword evidence="4" id="KW-1185">Reference proteome</keyword>
<feature type="compositionally biased region" description="Polar residues" evidence="1">
    <location>
        <begin position="483"/>
        <end position="492"/>
    </location>
</feature>
<name>A0ABR2YHS9_9CHLO</name>
<dbReference type="CDD" id="cd05402">
    <property type="entry name" value="NT_PAP_TUTase"/>
    <property type="match status" value="1"/>
</dbReference>
<dbReference type="EMBL" id="JALJOT010000011">
    <property type="protein sequence ID" value="KAK9905558.1"/>
    <property type="molecule type" value="Genomic_DNA"/>
</dbReference>
<organism evidence="3 4">
    <name type="scientific">Coccomyxa subellipsoidea</name>
    <dbReference type="NCBI Taxonomy" id="248742"/>
    <lineage>
        <taxon>Eukaryota</taxon>
        <taxon>Viridiplantae</taxon>
        <taxon>Chlorophyta</taxon>
        <taxon>core chlorophytes</taxon>
        <taxon>Trebouxiophyceae</taxon>
        <taxon>Trebouxiophyceae incertae sedis</taxon>
        <taxon>Coccomyxaceae</taxon>
        <taxon>Coccomyxa</taxon>
    </lineage>
</organism>
<feature type="compositionally biased region" description="Basic and acidic residues" evidence="1">
    <location>
        <begin position="445"/>
        <end position="459"/>
    </location>
</feature>
<feature type="region of interest" description="Disordered" evidence="1">
    <location>
        <begin position="512"/>
        <end position="837"/>
    </location>
</feature>
<dbReference type="PANTHER" id="PTHR12271">
    <property type="entry name" value="POLY A POLYMERASE CID PAP -RELATED"/>
    <property type="match status" value="1"/>
</dbReference>
<dbReference type="InterPro" id="IPR043519">
    <property type="entry name" value="NT_sf"/>
</dbReference>
<feature type="region of interest" description="Disordered" evidence="1">
    <location>
        <begin position="429"/>
        <end position="494"/>
    </location>
</feature>
<evidence type="ECO:0000259" key="2">
    <source>
        <dbReference type="Pfam" id="PF22600"/>
    </source>
</evidence>
<dbReference type="SUPFAM" id="SSF81631">
    <property type="entry name" value="PAP/OAS1 substrate-binding domain"/>
    <property type="match status" value="1"/>
</dbReference>
<protein>
    <recommendedName>
        <fullName evidence="2">Poly(A) RNA polymerase mitochondrial-like central palm domain-containing protein</fullName>
    </recommendedName>
</protein>
<gene>
    <name evidence="3" type="ORF">WJX75_002111</name>
</gene>
<feature type="compositionally biased region" description="Polar residues" evidence="1">
    <location>
        <begin position="801"/>
        <end position="812"/>
    </location>
</feature>
<accession>A0ABR2YHS9</accession>
<feature type="domain" description="Poly(A) RNA polymerase mitochondrial-like central palm" evidence="2">
    <location>
        <begin position="78"/>
        <end position="211"/>
    </location>
</feature>
<reference evidence="3 4" key="1">
    <citation type="journal article" date="2024" name="Nat. Commun.">
        <title>Phylogenomics reveals the evolutionary origins of lichenization in chlorophyte algae.</title>
        <authorList>
            <person name="Puginier C."/>
            <person name="Libourel C."/>
            <person name="Otte J."/>
            <person name="Skaloud P."/>
            <person name="Haon M."/>
            <person name="Grisel S."/>
            <person name="Petersen M."/>
            <person name="Berrin J.G."/>
            <person name="Delaux P.M."/>
            <person name="Dal Grande F."/>
            <person name="Keller J."/>
        </authorList>
    </citation>
    <scope>NUCLEOTIDE SEQUENCE [LARGE SCALE GENOMIC DNA]</scope>
    <source>
        <strain evidence="3 4">SAG 216-7</strain>
    </source>
</reference>
<feature type="compositionally biased region" description="Basic residues" evidence="1">
    <location>
        <begin position="779"/>
        <end position="790"/>
    </location>
</feature>
<dbReference type="Pfam" id="PF22600">
    <property type="entry name" value="MTPAP-like_central"/>
    <property type="match status" value="1"/>
</dbReference>
<feature type="compositionally biased region" description="Polar residues" evidence="1">
    <location>
        <begin position="626"/>
        <end position="646"/>
    </location>
</feature>
<feature type="compositionally biased region" description="Low complexity" evidence="1">
    <location>
        <begin position="753"/>
        <end position="773"/>
    </location>
</feature>
<dbReference type="SUPFAM" id="SSF81301">
    <property type="entry name" value="Nucleotidyltransferase"/>
    <property type="match status" value="1"/>
</dbReference>
<proteinExistence type="predicted"/>
<dbReference type="Gene3D" id="1.10.1410.10">
    <property type="match status" value="1"/>
</dbReference>